<evidence type="ECO:0000256" key="1">
    <source>
        <dbReference type="ARBA" id="ARBA00004606"/>
    </source>
</evidence>
<evidence type="ECO:0000256" key="5">
    <source>
        <dbReference type="ARBA" id="ARBA00023136"/>
    </source>
</evidence>
<keyword evidence="2 8" id="KW-0812">Transmembrane</keyword>
<evidence type="ECO:0000256" key="6">
    <source>
        <dbReference type="ARBA" id="ARBA00023180"/>
    </source>
</evidence>
<dbReference type="PANTHER" id="PTHR12270:SF25">
    <property type="entry name" value="GLYCOSYLTRANSFERASE-LIKE PROTEIN LARGE"/>
    <property type="match status" value="1"/>
</dbReference>
<dbReference type="InterPro" id="IPR051292">
    <property type="entry name" value="Xyl/GlcA_transferase"/>
</dbReference>
<evidence type="ECO:0000256" key="8">
    <source>
        <dbReference type="SAM" id="Phobius"/>
    </source>
</evidence>
<evidence type="ECO:0000313" key="10">
    <source>
        <dbReference type="Proteomes" id="UP000646827"/>
    </source>
</evidence>
<evidence type="ECO:0000256" key="2">
    <source>
        <dbReference type="ARBA" id="ARBA00022692"/>
    </source>
</evidence>
<dbReference type="PANTHER" id="PTHR12270">
    <property type="entry name" value="GLYCOSYLTRANSFERASE-RELATED"/>
    <property type="match status" value="1"/>
</dbReference>
<comment type="caution">
    <text evidence="9">The sequence shown here is derived from an EMBL/GenBank/DDBJ whole genome shotgun (WGS) entry which is preliminary data.</text>
</comment>
<organism evidence="9 10">
    <name type="scientific">Circinella minor</name>
    <dbReference type="NCBI Taxonomy" id="1195481"/>
    <lineage>
        <taxon>Eukaryota</taxon>
        <taxon>Fungi</taxon>
        <taxon>Fungi incertae sedis</taxon>
        <taxon>Mucoromycota</taxon>
        <taxon>Mucoromycotina</taxon>
        <taxon>Mucoromycetes</taxon>
        <taxon>Mucorales</taxon>
        <taxon>Lichtheimiaceae</taxon>
        <taxon>Circinella</taxon>
    </lineage>
</organism>
<keyword evidence="3" id="KW-0735">Signal-anchor</keyword>
<gene>
    <name evidence="9" type="ORF">INT45_010409</name>
</gene>
<reference evidence="9 10" key="1">
    <citation type="submission" date="2020-12" db="EMBL/GenBank/DDBJ databases">
        <title>Metabolic potential, ecology and presence of endohyphal bacteria is reflected in genomic diversity of Mucoromycotina.</title>
        <authorList>
            <person name="Muszewska A."/>
            <person name="Okrasinska A."/>
            <person name="Steczkiewicz K."/>
            <person name="Drgas O."/>
            <person name="Orlowska M."/>
            <person name="Perlinska-Lenart U."/>
            <person name="Aleksandrzak-Piekarczyk T."/>
            <person name="Szatraj K."/>
            <person name="Zielenkiewicz U."/>
            <person name="Pilsyk S."/>
            <person name="Malc E."/>
            <person name="Mieczkowski P."/>
            <person name="Kruszewska J.S."/>
            <person name="Biernat P."/>
            <person name="Pawlowska J."/>
        </authorList>
    </citation>
    <scope>NUCLEOTIDE SEQUENCE [LARGE SCALE GENOMIC DNA]</scope>
    <source>
        <strain evidence="9 10">CBS 142.35</strain>
    </source>
</reference>
<accession>A0A8H7VLY5</accession>
<dbReference type="EMBL" id="JAEPRB010000177">
    <property type="protein sequence ID" value="KAG2219489.1"/>
    <property type="molecule type" value="Genomic_DNA"/>
</dbReference>
<evidence type="ECO:0000256" key="3">
    <source>
        <dbReference type="ARBA" id="ARBA00022968"/>
    </source>
</evidence>
<evidence type="ECO:0000256" key="4">
    <source>
        <dbReference type="ARBA" id="ARBA00022989"/>
    </source>
</evidence>
<dbReference type="Proteomes" id="UP000646827">
    <property type="component" value="Unassembled WGS sequence"/>
</dbReference>
<dbReference type="GO" id="GO:0042285">
    <property type="term" value="F:xylosyltransferase activity"/>
    <property type="evidence" value="ECO:0007669"/>
    <property type="project" value="TreeGrafter"/>
</dbReference>
<dbReference type="GO" id="GO:0015020">
    <property type="term" value="F:glucuronosyltransferase activity"/>
    <property type="evidence" value="ECO:0007669"/>
    <property type="project" value="TreeGrafter"/>
</dbReference>
<keyword evidence="10" id="KW-1185">Reference proteome</keyword>
<keyword evidence="6" id="KW-0325">Glycoprotein</keyword>
<dbReference type="GO" id="GO:0016020">
    <property type="term" value="C:membrane"/>
    <property type="evidence" value="ECO:0007669"/>
    <property type="project" value="UniProtKB-SubCell"/>
</dbReference>
<sequence length="563" mass="63548">MSRRLSTSRATIATGIHNDSLTATATPYPPSPYTTQQRYDNDEKPKHAFPTTRRHFFNRNKAHSPSPGQVQQQQQQSVLFKNPKRSTFILFFIIILLFLIALTRSSSNKIDNVPLRDQPPYDTLLSKRQCTATLCNSENKCATWQPHHEKQHDAKQLEKQGMYRNVAKIQVDLGCELLLKVSDGTWMTITQGETNCIEEGCQDVIEVDLQGDFYILASQLKQLIADPIYTNEEIIVAHTGTQTPSDSPYDVTLVSQFSVNRLEVFTQVLDAWQGPVSIAIYLTEPDDVNQLKAFFAVPSNVIIYSRVHIVVMKPDYTSPDRLKYPINHLRNLAITAATTSHVFVMDADFTPLTSFYTHAKTKLLSALVEQHNNNRVAMVIPCYAILESHKDDPLPQNSAELQSLVKKGIAYITDPGSGHGPTLALSMALDSPVSSLYYEVCYESQWEPYYIVPRETTPLYDARFRNQGGDKQSHALQLNALGFQFLVSHHAFILHKDHSKMQWPGGGFSKSQKEKTPWSYFGEFMREMEQLYGNNVRWPKGCSADGIGWQAQLRNPLGMAVGA</sequence>
<dbReference type="OrthoDB" id="411524at2759"/>
<feature type="region of interest" description="Disordered" evidence="7">
    <location>
        <begin position="16"/>
        <end position="48"/>
    </location>
</feature>
<dbReference type="GO" id="GO:0035269">
    <property type="term" value="P:protein O-linked glycosylation via mannose"/>
    <property type="evidence" value="ECO:0007669"/>
    <property type="project" value="TreeGrafter"/>
</dbReference>
<keyword evidence="4 8" id="KW-1133">Transmembrane helix</keyword>
<protein>
    <submittedName>
        <fullName evidence="9">Uncharacterized protein</fullName>
    </submittedName>
</protein>
<comment type="subcellular location">
    <subcellularLocation>
        <location evidence="1">Membrane</location>
        <topology evidence="1">Single-pass type II membrane protein</topology>
    </subcellularLocation>
</comment>
<dbReference type="AlphaFoldDB" id="A0A8H7VLY5"/>
<dbReference type="Pfam" id="PF13896">
    <property type="entry name" value="Glyco_transf_49"/>
    <property type="match status" value="2"/>
</dbReference>
<proteinExistence type="predicted"/>
<feature type="transmembrane region" description="Helical" evidence="8">
    <location>
        <begin position="86"/>
        <end position="103"/>
    </location>
</feature>
<evidence type="ECO:0000256" key="7">
    <source>
        <dbReference type="SAM" id="MobiDB-lite"/>
    </source>
</evidence>
<keyword evidence="5 8" id="KW-0472">Membrane</keyword>
<evidence type="ECO:0000313" key="9">
    <source>
        <dbReference type="EMBL" id="KAG2219489.1"/>
    </source>
</evidence>
<name>A0A8H7VLY5_9FUNG</name>